<protein>
    <submittedName>
        <fullName evidence="2">Uncharacterized protein</fullName>
    </submittedName>
</protein>
<dbReference type="EMBL" id="CH476733">
    <property type="protein sequence ID" value="EIE78981.1"/>
    <property type="molecule type" value="Genomic_DNA"/>
</dbReference>
<keyword evidence="3" id="KW-1185">Reference proteome</keyword>
<dbReference type="RefSeq" id="XP_067514377.1">
    <property type="nucleotide sequence ID" value="XM_067658276.1"/>
</dbReference>
<feature type="transmembrane region" description="Helical" evidence="1">
    <location>
        <begin position="12"/>
        <end position="35"/>
    </location>
</feature>
<proteinExistence type="predicted"/>
<accession>I1BS01</accession>
<evidence type="ECO:0000256" key="1">
    <source>
        <dbReference type="SAM" id="Phobius"/>
    </source>
</evidence>
<keyword evidence="1" id="KW-1133">Transmembrane helix</keyword>
<dbReference type="Proteomes" id="UP000009138">
    <property type="component" value="Unassembled WGS sequence"/>
</dbReference>
<reference evidence="2 3" key="1">
    <citation type="journal article" date="2009" name="PLoS Genet.">
        <title>Genomic analysis of the basal lineage fungus Rhizopus oryzae reveals a whole-genome duplication.</title>
        <authorList>
            <person name="Ma L.-J."/>
            <person name="Ibrahim A.S."/>
            <person name="Skory C."/>
            <person name="Grabherr M.G."/>
            <person name="Burger G."/>
            <person name="Butler M."/>
            <person name="Elias M."/>
            <person name="Idnurm A."/>
            <person name="Lang B.F."/>
            <person name="Sone T."/>
            <person name="Abe A."/>
            <person name="Calvo S.E."/>
            <person name="Corrochano L.M."/>
            <person name="Engels R."/>
            <person name="Fu J."/>
            <person name="Hansberg W."/>
            <person name="Kim J.-M."/>
            <person name="Kodira C.D."/>
            <person name="Koehrsen M.J."/>
            <person name="Liu B."/>
            <person name="Miranda-Saavedra D."/>
            <person name="O'Leary S."/>
            <person name="Ortiz-Castellanos L."/>
            <person name="Poulter R."/>
            <person name="Rodriguez-Romero J."/>
            <person name="Ruiz-Herrera J."/>
            <person name="Shen Y.-Q."/>
            <person name="Zeng Q."/>
            <person name="Galagan J."/>
            <person name="Birren B.W."/>
            <person name="Cuomo C.A."/>
            <person name="Wickes B.L."/>
        </authorList>
    </citation>
    <scope>NUCLEOTIDE SEQUENCE [LARGE SCALE GENOMIC DNA]</scope>
    <source>
        <strain evidence="3">RA 99-880 / ATCC MYA-4621 / FGSC 9543 / NRRL 43880</strain>
    </source>
</reference>
<organism evidence="2 3">
    <name type="scientific">Rhizopus delemar (strain RA 99-880 / ATCC MYA-4621 / FGSC 9543 / NRRL 43880)</name>
    <name type="common">Mucormycosis agent</name>
    <name type="synonym">Rhizopus arrhizus var. delemar</name>
    <dbReference type="NCBI Taxonomy" id="246409"/>
    <lineage>
        <taxon>Eukaryota</taxon>
        <taxon>Fungi</taxon>
        <taxon>Fungi incertae sedis</taxon>
        <taxon>Mucoromycota</taxon>
        <taxon>Mucoromycotina</taxon>
        <taxon>Mucoromycetes</taxon>
        <taxon>Mucorales</taxon>
        <taxon>Mucorineae</taxon>
        <taxon>Rhizopodaceae</taxon>
        <taxon>Rhizopus</taxon>
    </lineage>
</organism>
<evidence type="ECO:0000313" key="2">
    <source>
        <dbReference type="EMBL" id="EIE78981.1"/>
    </source>
</evidence>
<keyword evidence="1" id="KW-0812">Transmembrane</keyword>
<keyword evidence="1" id="KW-0472">Membrane</keyword>
<dbReference type="AlphaFoldDB" id="I1BS01"/>
<sequence length="74" mass="8691">MDNKLALALKHLGRLSCAITIGCSLIIWFKNFFYIPQFVLDVFRSDVYQGIFTMYWPVFYSNSLEKFDEPSRGK</sequence>
<dbReference type="GeneID" id="93610657"/>
<gene>
    <name evidence="2" type="ORF">RO3G_03686</name>
</gene>
<name>I1BS01_RHIO9</name>
<evidence type="ECO:0000313" key="3">
    <source>
        <dbReference type="Proteomes" id="UP000009138"/>
    </source>
</evidence>
<dbReference type="InParanoid" id="I1BS01"/>
<dbReference type="VEuPathDB" id="FungiDB:RO3G_03686"/>